<protein>
    <recommendedName>
        <fullName evidence="3">CHCH domain-containing protein</fullName>
    </recommendedName>
</protein>
<accession>A0A0B6ZHG3</accession>
<evidence type="ECO:0000313" key="2">
    <source>
        <dbReference type="EMBL" id="CEK67200.1"/>
    </source>
</evidence>
<dbReference type="AlphaFoldDB" id="A0A0B6ZHG3"/>
<sequence length="167" mass="18470">MGGNSSTRRVVVEDTGGEEHITISEAVARRLKGQSDQNNSSQVTESPPVVSPPPQPKIFEPEPKTQLLKDKTLEDYYVVKLQELQEKNAALQKITNEQFANAVKEVEHKFLNITASPVCQDLQAKVLDCYQSHPGEILNCSALVSAFTTCVDRARMSISATRVQMVK</sequence>
<reference evidence="2" key="1">
    <citation type="submission" date="2014-12" db="EMBL/GenBank/DDBJ databases">
        <title>Insight into the proteome of Arion vulgaris.</title>
        <authorList>
            <person name="Aradska J."/>
            <person name="Bulat T."/>
            <person name="Smidak R."/>
            <person name="Sarate P."/>
            <person name="Gangsoo J."/>
            <person name="Sialana F."/>
            <person name="Bilban M."/>
            <person name="Lubec G."/>
        </authorList>
    </citation>
    <scope>NUCLEOTIDE SEQUENCE</scope>
    <source>
        <tissue evidence="2">Skin</tissue>
    </source>
</reference>
<dbReference type="InterPro" id="IPR052632">
    <property type="entry name" value="MICOS_subunit_Mic19"/>
</dbReference>
<gene>
    <name evidence="2" type="primary">ORF61724</name>
</gene>
<dbReference type="GO" id="GO:0007007">
    <property type="term" value="P:inner mitochondrial membrane organization"/>
    <property type="evidence" value="ECO:0007669"/>
    <property type="project" value="TreeGrafter"/>
</dbReference>
<feature type="region of interest" description="Disordered" evidence="1">
    <location>
        <begin position="1"/>
        <end position="62"/>
    </location>
</feature>
<dbReference type="GO" id="GO:0061617">
    <property type="term" value="C:MICOS complex"/>
    <property type="evidence" value="ECO:0007669"/>
    <property type="project" value="TreeGrafter"/>
</dbReference>
<dbReference type="EMBL" id="HACG01020335">
    <property type="protein sequence ID" value="CEK67200.1"/>
    <property type="molecule type" value="Transcribed_RNA"/>
</dbReference>
<evidence type="ECO:0008006" key="3">
    <source>
        <dbReference type="Google" id="ProtNLM"/>
    </source>
</evidence>
<dbReference type="PANTHER" id="PTHR21588:SF18">
    <property type="entry name" value="MICOS COMPLEX SUBUNIT MIC19"/>
    <property type="match status" value="1"/>
</dbReference>
<dbReference type="PANTHER" id="PTHR21588">
    <property type="entry name" value="COILED-COIL-HELIX-COILED-COIL-HELIX DOMAIN CONTAINING 6"/>
    <property type="match status" value="1"/>
</dbReference>
<evidence type="ECO:0000256" key="1">
    <source>
        <dbReference type="SAM" id="MobiDB-lite"/>
    </source>
</evidence>
<organism evidence="2">
    <name type="scientific">Arion vulgaris</name>
    <dbReference type="NCBI Taxonomy" id="1028688"/>
    <lineage>
        <taxon>Eukaryota</taxon>
        <taxon>Metazoa</taxon>
        <taxon>Spiralia</taxon>
        <taxon>Lophotrochozoa</taxon>
        <taxon>Mollusca</taxon>
        <taxon>Gastropoda</taxon>
        <taxon>Heterobranchia</taxon>
        <taxon>Euthyneura</taxon>
        <taxon>Panpulmonata</taxon>
        <taxon>Eupulmonata</taxon>
        <taxon>Stylommatophora</taxon>
        <taxon>Helicina</taxon>
        <taxon>Arionoidea</taxon>
        <taxon>Arionidae</taxon>
        <taxon>Arion</taxon>
    </lineage>
</organism>
<proteinExistence type="predicted"/>
<name>A0A0B6ZHG3_9EUPU</name>